<keyword evidence="7" id="KW-0812">Transmembrane</keyword>
<sequence>MNVNDLNSTEKEQYKEVASELRCLVCQNQSLADSHASLAVDLKEKIAEQIRAGKTNEEIKSFMQDRYGEFVIYKPAYSMENAVLWLGPFVVLLVAVVLARRVSRGTSASLQPSKPPAAEADPQWAEKLYSSAKPEKKD</sequence>
<evidence type="ECO:0000256" key="8">
    <source>
        <dbReference type="SAM" id="MobiDB-lite"/>
    </source>
</evidence>
<dbReference type="InterPro" id="IPR051263">
    <property type="entry name" value="C-type_cytochrome_biogenesis"/>
</dbReference>
<proteinExistence type="inferred from homology"/>
<comment type="function">
    <text evidence="7">Possible subunit of a heme lyase.</text>
</comment>
<evidence type="ECO:0000259" key="9">
    <source>
        <dbReference type="Pfam" id="PF03918"/>
    </source>
</evidence>
<comment type="similarity">
    <text evidence="1 7">Belongs to the CcmH/CycL/Ccl2/NrfF family.</text>
</comment>
<evidence type="ECO:0000256" key="1">
    <source>
        <dbReference type="ARBA" id="ARBA00010342"/>
    </source>
</evidence>
<evidence type="ECO:0000313" key="11">
    <source>
        <dbReference type="Proteomes" id="UP001165267"/>
    </source>
</evidence>
<dbReference type="InterPro" id="IPR038297">
    <property type="entry name" value="CcmH/CycL/NrfF/Ccl2_sf"/>
</dbReference>
<name>A0ABT1XH02_9BURK</name>
<accession>A0ABT1XH02</accession>
<reference evidence="10" key="1">
    <citation type="submission" date="2022-07" db="EMBL/GenBank/DDBJ databases">
        <authorList>
            <person name="Xamxidin M."/>
        </authorList>
    </citation>
    <scope>NUCLEOTIDE SEQUENCE</scope>
    <source>
        <strain evidence="10">YS8-69</strain>
    </source>
</reference>
<dbReference type="EMBL" id="JANKHG010000017">
    <property type="protein sequence ID" value="MCR2746576.1"/>
    <property type="molecule type" value="Genomic_DNA"/>
</dbReference>
<dbReference type="Gene3D" id="1.10.8.640">
    <property type="entry name" value="Cytochrome C biogenesis protein"/>
    <property type="match status" value="1"/>
</dbReference>
<keyword evidence="7" id="KW-0472">Membrane</keyword>
<evidence type="ECO:0000256" key="3">
    <source>
        <dbReference type="ARBA" id="ARBA00022723"/>
    </source>
</evidence>
<evidence type="ECO:0000256" key="7">
    <source>
        <dbReference type="RuleBase" id="RU364112"/>
    </source>
</evidence>
<evidence type="ECO:0000256" key="4">
    <source>
        <dbReference type="ARBA" id="ARBA00022729"/>
    </source>
</evidence>
<feature type="domain" description="CcmH/CycL/Ccl2/NrfF N-terminal" evidence="9">
    <location>
        <begin position="8"/>
        <end position="114"/>
    </location>
</feature>
<evidence type="ECO:0000256" key="6">
    <source>
        <dbReference type="ARBA" id="ARBA00023004"/>
    </source>
</evidence>
<dbReference type="PANTHER" id="PTHR47870">
    <property type="entry name" value="CYTOCHROME C-TYPE BIOGENESIS PROTEIN CCMH"/>
    <property type="match status" value="1"/>
</dbReference>
<evidence type="ECO:0000256" key="5">
    <source>
        <dbReference type="ARBA" id="ARBA00022748"/>
    </source>
</evidence>
<feature type="transmembrane region" description="Helical" evidence="7">
    <location>
        <begin position="82"/>
        <end position="99"/>
    </location>
</feature>
<dbReference type="PANTHER" id="PTHR47870:SF1">
    <property type="entry name" value="CYTOCHROME C-TYPE BIOGENESIS PROTEIN CCMH"/>
    <property type="match status" value="1"/>
</dbReference>
<dbReference type="Proteomes" id="UP001165267">
    <property type="component" value="Unassembled WGS sequence"/>
</dbReference>
<dbReference type="CDD" id="cd16378">
    <property type="entry name" value="CcmH_N"/>
    <property type="match status" value="1"/>
</dbReference>
<keyword evidence="5" id="KW-0201">Cytochrome c-type biogenesis</keyword>
<dbReference type="InterPro" id="IPR005616">
    <property type="entry name" value="CcmH/CycL/Ccl2/NrfF_N"/>
</dbReference>
<organism evidence="10 11">
    <name type="scientific">Limnobacter parvus</name>
    <dbReference type="NCBI Taxonomy" id="2939690"/>
    <lineage>
        <taxon>Bacteria</taxon>
        <taxon>Pseudomonadati</taxon>
        <taxon>Pseudomonadota</taxon>
        <taxon>Betaproteobacteria</taxon>
        <taxon>Burkholderiales</taxon>
        <taxon>Burkholderiaceae</taxon>
        <taxon>Limnobacter</taxon>
    </lineage>
</organism>
<keyword evidence="4 7" id="KW-0732">Signal</keyword>
<gene>
    <name evidence="10" type="ORF">NSP04_07935</name>
</gene>
<dbReference type="Pfam" id="PF03918">
    <property type="entry name" value="CcmH"/>
    <property type="match status" value="1"/>
</dbReference>
<evidence type="ECO:0000313" key="10">
    <source>
        <dbReference type="EMBL" id="MCR2746576.1"/>
    </source>
</evidence>
<feature type="region of interest" description="Disordered" evidence="8">
    <location>
        <begin position="105"/>
        <end position="138"/>
    </location>
</feature>
<keyword evidence="6 7" id="KW-0408">Iron</keyword>
<protein>
    <recommendedName>
        <fullName evidence="7">Cytochrome c-type biogenesis protein</fullName>
    </recommendedName>
</protein>
<keyword evidence="11" id="KW-1185">Reference proteome</keyword>
<comment type="caution">
    <text evidence="10">The sequence shown here is derived from an EMBL/GenBank/DDBJ whole genome shotgun (WGS) entry which is preliminary data.</text>
</comment>
<evidence type="ECO:0000256" key="2">
    <source>
        <dbReference type="ARBA" id="ARBA00022617"/>
    </source>
</evidence>
<keyword evidence="2 7" id="KW-0349">Heme</keyword>
<keyword evidence="3 7" id="KW-0479">Metal-binding</keyword>
<keyword evidence="7" id="KW-1133">Transmembrane helix</keyword>
<dbReference type="RefSeq" id="WP_257511809.1">
    <property type="nucleotide sequence ID" value="NZ_JANKHG010000017.1"/>
</dbReference>